<dbReference type="Gene3D" id="2.40.128.130">
    <property type="entry name" value="Autotransporter beta-domain"/>
    <property type="match status" value="1"/>
</dbReference>
<accession>A0ABR7CLT5</accession>
<keyword evidence="3" id="KW-1185">Reference proteome</keyword>
<comment type="caution">
    <text evidence="2">The sequence shown here is derived from an EMBL/GenBank/DDBJ whole genome shotgun (WGS) entry which is preliminary data.</text>
</comment>
<feature type="signal peptide" evidence="1">
    <location>
        <begin position="1"/>
        <end position="21"/>
    </location>
</feature>
<evidence type="ECO:0000313" key="2">
    <source>
        <dbReference type="EMBL" id="MBC5616622.1"/>
    </source>
</evidence>
<reference evidence="2 3" key="1">
    <citation type="submission" date="2020-08" db="EMBL/GenBank/DDBJ databases">
        <title>Genome public.</title>
        <authorList>
            <person name="Liu C."/>
            <person name="Sun Q."/>
        </authorList>
    </citation>
    <scope>NUCLEOTIDE SEQUENCE [LARGE SCALE GENOMIC DNA]</scope>
    <source>
        <strain evidence="2 3">New-7</strain>
    </source>
</reference>
<dbReference type="Pfam" id="PF12099">
    <property type="entry name" value="DUF3575"/>
    <property type="match status" value="1"/>
</dbReference>
<proteinExistence type="predicted"/>
<organism evidence="2 3">
    <name type="scientific">Alistipes hominis</name>
    <dbReference type="NCBI Taxonomy" id="2763015"/>
    <lineage>
        <taxon>Bacteria</taxon>
        <taxon>Pseudomonadati</taxon>
        <taxon>Bacteroidota</taxon>
        <taxon>Bacteroidia</taxon>
        <taxon>Bacteroidales</taxon>
        <taxon>Rikenellaceae</taxon>
        <taxon>Alistipes</taxon>
    </lineage>
</organism>
<dbReference type="InterPro" id="IPR021958">
    <property type="entry name" value="DUF3575"/>
</dbReference>
<gene>
    <name evidence="2" type="ORF">H8S08_06260</name>
</gene>
<evidence type="ECO:0000313" key="3">
    <source>
        <dbReference type="Proteomes" id="UP000636891"/>
    </source>
</evidence>
<dbReference type="EMBL" id="JACOOK010000003">
    <property type="protein sequence ID" value="MBC5616622.1"/>
    <property type="molecule type" value="Genomic_DNA"/>
</dbReference>
<keyword evidence="1" id="KW-0732">Signal</keyword>
<protein>
    <submittedName>
        <fullName evidence="2">DUF3575 domain-containing protein</fullName>
    </submittedName>
</protein>
<dbReference type="RefSeq" id="WP_055203614.1">
    <property type="nucleotide sequence ID" value="NZ_JACOOK010000003.1"/>
</dbReference>
<dbReference type="InterPro" id="IPR036709">
    <property type="entry name" value="Autotransporte_beta_dom_sf"/>
</dbReference>
<dbReference type="Proteomes" id="UP000636891">
    <property type="component" value="Unassembled WGS sequence"/>
</dbReference>
<dbReference type="SUPFAM" id="SSF103515">
    <property type="entry name" value="Autotransporter"/>
    <property type="match status" value="1"/>
</dbReference>
<sequence>MKKVILLLAFAAMTASTGAQKVAVKNNVVYDVLATPNLGVELGLGRATTLDISGNYNPFEKNDGKMFKHWLVQPEFRYWLCERFNGHFFGVHLLGGEYNISKVKLPFGLARDGKEHRYDGWYVGGGFSYGYQWMLARKWSIEATVGVGYVRFDYDKYGCRDCSPRLESGTKNYFGPTKLGVNLIFIIN</sequence>
<name>A0ABR7CLT5_9BACT</name>
<feature type="chain" id="PRO_5046383130" evidence="1">
    <location>
        <begin position="22"/>
        <end position="188"/>
    </location>
</feature>
<evidence type="ECO:0000256" key="1">
    <source>
        <dbReference type="SAM" id="SignalP"/>
    </source>
</evidence>